<accession>A0A835S766</accession>
<feature type="compositionally biased region" description="Basic and acidic residues" evidence="1">
    <location>
        <begin position="50"/>
        <end position="65"/>
    </location>
</feature>
<gene>
    <name evidence="2" type="ORF">HPP92_001163</name>
</gene>
<evidence type="ECO:0000313" key="3">
    <source>
        <dbReference type="Proteomes" id="UP000639772"/>
    </source>
</evidence>
<organism evidence="2 3">
    <name type="scientific">Vanilla planifolia</name>
    <name type="common">Vanilla</name>
    <dbReference type="NCBI Taxonomy" id="51239"/>
    <lineage>
        <taxon>Eukaryota</taxon>
        <taxon>Viridiplantae</taxon>
        <taxon>Streptophyta</taxon>
        <taxon>Embryophyta</taxon>
        <taxon>Tracheophyta</taxon>
        <taxon>Spermatophyta</taxon>
        <taxon>Magnoliopsida</taxon>
        <taxon>Liliopsida</taxon>
        <taxon>Asparagales</taxon>
        <taxon>Orchidaceae</taxon>
        <taxon>Vanilloideae</taxon>
        <taxon>Vanilleae</taxon>
        <taxon>Vanilla</taxon>
    </lineage>
</organism>
<dbReference type="AlphaFoldDB" id="A0A835S766"/>
<evidence type="ECO:0000313" key="2">
    <source>
        <dbReference type="EMBL" id="KAG0501091.1"/>
    </source>
</evidence>
<comment type="caution">
    <text evidence="2">The sequence shown here is derived from an EMBL/GenBank/DDBJ whole genome shotgun (WGS) entry which is preliminary data.</text>
</comment>
<dbReference type="EMBL" id="JADCNM010000001">
    <property type="protein sequence ID" value="KAG0501091.1"/>
    <property type="molecule type" value="Genomic_DNA"/>
</dbReference>
<reference evidence="2 3" key="1">
    <citation type="journal article" date="2020" name="Nat. Food">
        <title>A phased Vanilla planifolia genome enables genetic improvement of flavour and production.</title>
        <authorList>
            <person name="Hasing T."/>
            <person name="Tang H."/>
            <person name="Brym M."/>
            <person name="Khazi F."/>
            <person name="Huang T."/>
            <person name="Chambers A.H."/>
        </authorList>
    </citation>
    <scope>NUCLEOTIDE SEQUENCE [LARGE SCALE GENOMIC DNA]</scope>
    <source>
        <tissue evidence="2">Leaf</tissue>
    </source>
</reference>
<proteinExistence type="predicted"/>
<sequence length="208" mass="22612">MVPVEDFIKIKAAAPSPPPSPPPSPSSPSHIPRSTDVVASDNESRSTSPVRDEPLHGAMKAKAEKNGSSIDLRYGHQEKRIGSPPLSMINSLTWNVWGGEQRPIGRLRVSSLFLLSRRPNHTEPFIAATKSLRLPQAHWWRAPFNNGKFGSCSGRCSVRPRLFAQSILCHLSGGPAPLKPSSRLSHGVTFRTLKAGALGRPPCPLLVR</sequence>
<protein>
    <submittedName>
        <fullName evidence="2">Uncharacterized protein</fullName>
    </submittedName>
</protein>
<evidence type="ECO:0000256" key="1">
    <source>
        <dbReference type="SAM" id="MobiDB-lite"/>
    </source>
</evidence>
<feature type="region of interest" description="Disordered" evidence="1">
    <location>
        <begin position="1"/>
        <end position="68"/>
    </location>
</feature>
<feature type="compositionally biased region" description="Pro residues" evidence="1">
    <location>
        <begin position="15"/>
        <end position="26"/>
    </location>
</feature>
<name>A0A835S766_VANPL</name>
<dbReference type="Proteomes" id="UP000639772">
    <property type="component" value="Chromosome 1"/>
</dbReference>